<proteinExistence type="predicted"/>
<organism evidence="1 2">
    <name type="scientific">Pelagicoccus mobilis</name>
    <dbReference type="NCBI Taxonomy" id="415221"/>
    <lineage>
        <taxon>Bacteria</taxon>
        <taxon>Pseudomonadati</taxon>
        <taxon>Verrucomicrobiota</taxon>
        <taxon>Opitutia</taxon>
        <taxon>Puniceicoccales</taxon>
        <taxon>Pelagicoccaceae</taxon>
        <taxon>Pelagicoccus</taxon>
    </lineage>
</organism>
<dbReference type="AlphaFoldDB" id="A0A934VMR3"/>
<sequence length="84" mass="9367">MLEKDHYLSWGTSSGGVAAGRIEIGAAVMFNPDDFIKRIDDGKQALLISKPRKHLEHWITSANSKEAELNTLQAFRAFVDARSH</sequence>
<gene>
    <name evidence="1" type="ORF">JIN87_01165</name>
</gene>
<dbReference type="Proteomes" id="UP000617628">
    <property type="component" value="Unassembled WGS sequence"/>
</dbReference>
<protein>
    <submittedName>
        <fullName evidence="1">Uncharacterized protein</fullName>
    </submittedName>
</protein>
<dbReference type="EMBL" id="JAENIL010000002">
    <property type="protein sequence ID" value="MBK1875452.1"/>
    <property type="molecule type" value="Genomic_DNA"/>
</dbReference>
<dbReference type="RefSeq" id="WP_200353670.1">
    <property type="nucleotide sequence ID" value="NZ_JAENIL010000002.1"/>
</dbReference>
<evidence type="ECO:0000313" key="2">
    <source>
        <dbReference type="Proteomes" id="UP000617628"/>
    </source>
</evidence>
<name>A0A934VMR3_9BACT</name>
<accession>A0A934VMR3</accession>
<keyword evidence="2" id="KW-1185">Reference proteome</keyword>
<comment type="caution">
    <text evidence="1">The sequence shown here is derived from an EMBL/GenBank/DDBJ whole genome shotgun (WGS) entry which is preliminary data.</text>
</comment>
<reference evidence="1" key="1">
    <citation type="submission" date="2021-01" db="EMBL/GenBank/DDBJ databases">
        <title>Modified the classification status of verrucomicrobia.</title>
        <authorList>
            <person name="Feng X."/>
        </authorList>
    </citation>
    <scope>NUCLEOTIDE SEQUENCE</scope>
    <source>
        <strain evidence="1">KCTC 13126</strain>
    </source>
</reference>
<evidence type="ECO:0000313" key="1">
    <source>
        <dbReference type="EMBL" id="MBK1875452.1"/>
    </source>
</evidence>